<dbReference type="PATRIC" id="fig|292564.3.peg.1639"/>
<feature type="transmembrane region" description="Helical" evidence="1">
    <location>
        <begin position="12"/>
        <end position="36"/>
    </location>
</feature>
<dbReference type="KEGG" id="cgc:Cyagr_1726"/>
<dbReference type="RefSeq" id="WP_015109324.1">
    <property type="nucleotide sequence ID" value="NC_019675.1"/>
</dbReference>
<reference evidence="3" key="1">
    <citation type="journal article" date="2013" name="Proc. Natl. Acad. Sci. U.S.A.">
        <title>Improving the coverage of the cyanobacterial phylum using diversity-driven genome sequencing.</title>
        <authorList>
            <person name="Shih P.M."/>
            <person name="Wu D."/>
            <person name="Latifi A."/>
            <person name="Axen S.D."/>
            <person name="Fewer D.P."/>
            <person name="Talla E."/>
            <person name="Calteau A."/>
            <person name="Cai F."/>
            <person name="Tandeau de Marsac N."/>
            <person name="Rippka R."/>
            <person name="Herdman M."/>
            <person name="Sivonen K."/>
            <person name="Coursin T."/>
            <person name="Laurent T."/>
            <person name="Goodwin L."/>
            <person name="Nolan M."/>
            <person name="Davenport K.W."/>
            <person name="Han C.S."/>
            <person name="Rubin E.M."/>
            <person name="Eisen J.A."/>
            <person name="Woyke T."/>
            <person name="Gugger M."/>
            <person name="Kerfeld C.A."/>
        </authorList>
    </citation>
    <scope>NUCLEOTIDE SEQUENCE [LARGE SCALE GENOMIC DNA]</scope>
    <source>
        <strain evidence="3">ATCC 27147 / PCC 6307</strain>
    </source>
</reference>
<proteinExistence type="predicted"/>
<evidence type="ECO:0000256" key="1">
    <source>
        <dbReference type="SAM" id="Phobius"/>
    </source>
</evidence>
<accession>K9P8J7</accession>
<evidence type="ECO:0000313" key="2">
    <source>
        <dbReference type="EMBL" id="AFY28874.1"/>
    </source>
</evidence>
<protein>
    <submittedName>
        <fullName evidence="2">Uncharacterized protein</fullName>
    </submittedName>
</protein>
<organism evidence="2 3">
    <name type="scientific">Cyanobium gracile (strain ATCC 27147 / PCC 6307)</name>
    <dbReference type="NCBI Taxonomy" id="292564"/>
    <lineage>
        <taxon>Bacteria</taxon>
        <taxon>Bacillati</taxon>
        <taxon>Cyanobacteriota</taxon>
        <taxon>Cyanophyceae</taxon>
        <taxon>Synechococcales</taxon>
        <taxon>Prochlorococcaceae</taxon>
        <taxon>Cyanobium</taxon>
    </lineage>
</organism>
<keyword evidence="1" id="KW-0812">Transmembrane</keyword>
<name>K9P8J7_CYAGP</name>
<dbReference type="HOGENOM" id="CLU_215775_0_0_3"/>
<dbReference type="Proteomes" id="UP000010388">
    <property type="component" value="Chromosome"/>
</dbReference>
<keyword evidence="1" id="KW-0472">Membrane</keyword>
<dbReference type="AlphaFoldDB" id="K9P8J7"/>
<evidence type="ECO:0000313" key="3">
    <source>
        <dbReference type="Proteomes" id="UP000010388"/>
    </source>
</evidence>
<dbReference type="STRING" id="292564.Cyagr_1726"/>
<dbReference type="eggNOG" id="ENOG5032GAI">
    <property type="taxonomic scope" value="Bacteria"/>
</dbReference>
<sequence>MANDSDNPRSVIVGLLLVIGSLAGLALLVWVTVVMLDLKHLNTSGFTLP</sequence>
<gene>
    <name evidence="2" type="ordered locus">Cyagr_1726</name>
</gene>
<dbReference type="EMBL" id="CP003495">
    <property type="protein sequence ID" value="AFY28874.1"/>
    <property type="molecule type" value="Genomic_DNA"/>
</dbReference>
<keyword evidence="1" id="KW-1133">Transmembrane helix</keyword>